<dbReference type="EMBL" id="NAJM01000033">
    <property type="protein sequence ID" value="RVX68959.1"/>
    <property type="molecule type" value="Genomic_DNA"/>
</dbReference>
<evidence type="ECO:0000313" key="3">
    <source>
        <dbReference type="Proteomes" id="UP000288859"/>
    </source>
</evidence>
<evidence type="ECO:0000256" key="1">
    <source>
        <dbReference type="SAM" id="MobiDB-lite"/>
    </source>
</evidence>
<feature type="compositionally biased region" description="Basic and acidic residues" evidence="1">
    <location>
        <begin position="37"/>
        <end position="49"/>
    </location>
</feature>
<evidence type="ECO:0000313" key="2">
    <source>
        <dbReference type="EMBL" id="RVX68959.1"/>
    </source>
</evidence>
<comment type="caution">
    <text evidence="2">The sequence shown here is derived from an EMBL/GenBank/DDBJ whole genome shotgun (WGS) entry which is preliminary data.</text>
</comment>
<reference evidence="2 3" key="1">
    <citation type="submission" date="2017-03" db="EMBL/GenBank/DDBJ databases">
        <title>Genomes of endolithic fungi from Antarctica.</title>
        <authorList>
            <person name="Coleine C."/>
            <person name="Masonjones S."/>
            <person name="Stajich J.E."/>
        </authorList>
    </citation>
    <scope>NUCLEOTIDE SEQUENCE [LARGE SCALE GENOMIC DNA]</scope>
    <source>
        <strain evidence="2 3">CCFEE 6314</strain>
    </source>
</reference>
<accession>A0A438MZS2</accession>
<gene>
    <name evidence="2" type="ORF">B0A52_08026</name>
</gene>
<name>A0A438MZS2_EXOME</name>
<sequence length="226" mass="24510">MAAQIENTKVPATGASQVPKSRHRHGLITPETTPAPEDAKITADKERSARAVKQQGSMPPIVEISDSEEASTAQSKPAFDVGSQDGRESDSGSDESEESDDDEASPPSKAQVEAVEYVLACPQKDCRKILKLGLVAEDARQEKENVLNSFNHITCLVHPRFNSTKGAEEAYKLCLKSGKKEGVEREDRKAIEFWDGEELPELHLTADDNGGQSGLNGRRPKGAKTD</sequence>
<feature type="region of interest" description="Disordered" evidence="1">
    <location>
        <begin position="202"/>
        <end position="226"/>
    </location>
</feature>
<feature type="region of interest" description="Disordered" evidence="1">
    <location>
        <begin position="1"/>
        <end position="111"/>
    </location>
</feature>
<organism evidence="2 3">
    <name type="scientific">Exophiala mesophila</name>
    <name type="common">Black yeast-like fungus</name>
    <dbReference type="NCBI Taxonomy" id="212818"/>
    <lineage>
        <taxon>Eukaryota</taxon>
        <taxon>Fungi</taxon>
        <taxon>Dikarya</taxon>
        <taxon>Ascomycota</taxon>
        <taxon>Pezizomycotina</taxon>
        <taxon>Eurotiomycetes</taxon>
        <taxon>Chaetothyriomycetidae</taxon>
        <taxon>Chaetothyriales</taxon>
        <taxon>Herpotrichiellaceae</taxon>
        <taxon>Exophiala</taxon>
    </lineage>
</organism>
<dbReference type="Proteomes" id="UP000288859">
    <property type="component" value="Unassembled WGS sequence"/>
</dbReference>
<proteinExistence type="predicted"/>
<dbReference type="OrthoDB" id="5042209at2759"/>
<dbReference type="AlphaFoldDB" id="A0A438MZS2"/>
<protein>
    <submittedName>
        <fullName evidence="2">Uncharacterized protein</fullName>
    </submittedName>
</protein>
<feature type="compositionally biased region" description="Acidic residues" evidence="1">
    <location>
        <begin position="91"/>
        <end position="104"/>
    </location>
</feature>